<dbReference type="AlphaFoldDB" id="A0A1X0VE60"/>
<dbReference type="InterPro" id="IPR023753">
    <property type="entry name" value="FAD/NAD-binding_dom"/>
</dbReference>
<dbReference type="InterPro" id="IPR016156">
    <property type="entry name" value="FAD/NAD-linked_Rdtase_dimer_sf"/>
</dbReference>
<proteinExistence type="predicted"/>
<evidence type="ECO:0000256" key="4">
    <source>
        <dbReference type="ARBA" id="ARBA00023002"/>
    </source>
</evidence>
<dbReference type="InterPro" id="IPR050260">
    <property type="entry name" value="FAD-bd_OxRdtase"/>
</dbReference>
<feature type="domain" description="FAD/NAD(P)-binding" evidence="6">
    <location>
        <begin position="3"/>
        <end position="311"/>
    </location>
</feature>
<evidence type="ECO:0000313" key="7">
    <source>
        <dbReference type="EMBL" id="ORI97988.1"/>
    </source>
</evidence>
<dbReference type="SUPFAM" id="SSF51905">
    <property type="entry name" value="FAD/NAD(P)-binding domain"/>
    <property type="match status" value="1"/>
</dbReference>
<dbReference type="RefSeq" id="WP_080519240.1">
    <property type="nucleotide sequence ID" value="NZ_MPLS01000010.1"/>
</dbReference>
<dbReference type="PANTHER" id="PTHR43429:SF1">
    <property type="entry name" value="NAD(P)H SULFUR OXIDOREDUCTASE (COA-DEPENDENT)"/>
    <property type="match status" value="1"/>
</dbReference>
<reference evidence="7 8" key="1">
    <citation type="journal article" date="2017" name="Front. Microbiol.">
        <title>Genomic Characterization of Dairy Associated Leuconostoc Species and Diversity of Leuconostocs in Undefined Mixed Mesophilic Starter Cultures.</title>
        <authorList>
            <person name="Frantzen C.A."/>
            <person name="Kot W."/>
            <person name="Pedersen T.B."/>
            <person name="Ardo Y.M."/>
            <person name="Broadbent J.R."/>
            <person name="Neve H."/>
            <person name="Hansen L.H."/>
            <person name="Dal Bello F."/>
            <person name="Ostlie H.M."/>
            <person name="Kleppen H.P."/>
            <person name="Vogensen F.K."/>
            <person name="Holo H."/>
        </authorList>
    </citation>
    <scope>NUCLEOTIDE SEQUENCE [LARGE SCALE GENOMIC DNA]</scope>
    <source>
        <strain evidence="7 8">LMGCF08</strain>
    </source>
</reference>
<organism evidence="7 8">
    <name type="scientific">Leuconostoc pseudomesenteroides</name>
    <dbReference type="NCBI Taxonomy" id="33968"/>
    <lineage>
        <taxon>Bacteria</taxon>
        <taxon>Bacillati</taxon>
        <taxon>Bacillota</taxon>
        <taxon>Bacilli</taxon>
        <taxon>Lactobacillales</taxon>
        <taxon>Lactobacillaceae</taxon>
        <taxon>Leuconostoc</taxon>
    </lineage>
</organism>
<keyword evidence="5" id="KW-0676">Redox-active center</keyword>
<evidence type="ECO:0000313" key="8">
    <source>
        <dbReference type="Proteomes" id="UP000192288"/>
    </source>
</evidence>
<evidence type="ECO:0000256" key="2">
    <source>
        <dbReference type="ARBA" id="ARBA00022630"/>
    </source>
</evidence>
<dbReference type="STRING" id="33968.BMS77_05455"/>
<evidence type="ECO:0000256" key="5">
    <source>
        <dbReference type="ARBA" id="ARBA00023284"/>
    </source>
</evidence>
<gene>
    <name evidence="7" type="ORF">BMR96_04030</name>
</gene>
<protein>
    <submittedName>
        <fullName evidence="7">NADH oxidase</fullName>
    </submittedName>
</protein>
<dbReference type="SUPFAM" id="SSF55424">
    <property type="entry name" value="FAD/NAD-linked reductases, dimerisation (C-terminal) domain"/>
    <property type="match status" value="1"/>
</dbReference>
<keyword evidence="4" id="KW-0560">Oxidoreductase</keyword>
<dbReference type="GO" id="GO:0016491">
    <property type="term" value="F:oxidoreductase activity"/>
    <property type="evidence" value="ECO:0007669"/>
    <property type="project" value="UniProtKB-KW"/>
</dbReference>
<dbReference type="PRINTS" id="PR00411">
    <property type="entry name" value="PNDRDTASEI"/>
</dbReference>
<evidence type="ECO:0000256" key="1">
    <source>
        <dbReference type="ARBA" id="ARBA00001974"/>
    </source>
</evidence>
<dbReference type="Gene3D" id="3.30.390.30">
    <property type="match status" value="1"/>
</dbReference>
<comment type="cofactor">
    <cofactor evidence="1">
        <name>FAD</name>
        <dbReference type="ChEBI" id="CHEBI:57692"/>
    </cofactor>
</comment>
<dbReference type="Proteomes" id="UP000192288">
    <property type="component" value="Unassembled WGS sequence"/>
</dbReference>
<dbReference type="PRINTS" id="PR00368">
    <property type="entry name" value="FADPNR"/>
</dbReference>
<dbReference type="Pfam" id="PF07992">
    <property type="entry name" value="Pyr_redox_2"/>
    <property type="match status" value="1"/>
</dbReference>
<accession>A0A1X0VE60</accession>
<comment type="caution">
    <text evidence="7">The sequence shown here is derived from an EMBL/GenBank/DDBJ whole genome shotgun (WGS) entry which is preliminary data.</text>
</comment>
<dbReference type="InterPro" id="IPR036188">
    <property type="entry name" value="FAD/NAD-bd_sf"/>
</dbReference>
<evidence type="ECO:0000256" key="3">
    <source>
        <dbReference type="ARBA" id="ARBA00022827"/>
    </source>
</evidence>
<name>A0A1X0VE60_LEUPS</name>
<dbReference type="EMBL" id="MPLS01000010">
    <property type="protein sequence ID" value="ORI97988.1"/>
    <property type="molecule type" value="Genomic_DNA"/>
</dbReference>
<keyword evidence="2" id="KW-0285">Flavoprotein</keyword>
<dbReference type="eggNOG" id="COG0446">
    <property type="taxonomic scope" value="Bacteria"/>
</dbReference>
<dbReference type="PROSITE" id="PS51257">
    <property type="entry name" value="PROKAR_LIPOPROTEIN"/>
    <property type="match status" value="1"/>
</dbReference>
<evidence type="ECO:0000259" key="6">
    <source>
        <dbReference type="Pfam" id="PF07992"/>
    </source>
</evidence>
<dbReference type="PANTHER" id="PTHR43429">
    <property type="entry name" value="PYRIDINE NUCLEOTIDE-DISULFIDE OXIDOREDUCTASE DOMAIN-CONTAINING"/>
    <property type="match status" value="1"/>
</dbReference>
<keyword evidence="3" id="KW-0274">FAD</keyword>
<sequence>MEIRIIGASHAGIACALRAREENPDSNIVIYEKQKSIGFVAQSIPLYLAGDSNFLKLSSYTTIAELEAKHITVKTQTVIDSVDLSNKTIHYVDMVYDVEKEDHFDKLVVATGSYPSLSLVQDGFVDKLYVIKKFEDAVKIRQLMAESRSCIVIGGGAIGIEMAKILSELKIETTIIHSSDFILNRYLDKEIALDMQNALVENGVKIITNTLITSIDEENLKDSNRKISHVRTADGQHFEADGIIYATGFRPNSFLVADQVALGDRGAIIVDDYMQTSHPDVYAVGDCATTKLTNVKEPTYVPHASDAIRQGDVAGANLAGNTVQLKYSQGTYKLNFDRDISLCMSGLTHEKAKQEGFDSDVVTIRDQYVNGNAFFEAYLVYEKVTHKILGIQCKGSSFEVGAQAEIISLAIQNNLTVEDLQYSDFYFKHGFNNPRSFTQILADAIRQKEKAVK</sequence>
<dbReference type="Gene3D" id="3.50.50.60">
    <property type="entry name" value="FAD/NAD(P)-binding domain"/>
    <property type="match status" value="2"/>
</dbReference>